<proteinExistence type="predicted"/>
<keyword evidence="2" id="KW-0812">Transmembrane</keyword>
<dbReference type="SUPFAM" id="SSF52091">
    <property type="entry name" value="SpoIIaa-like"/>
    <property type="match status" value="1"/>
</dbReference>
<dbReference type="InterPro" id="IPR002645">
    <property type="entry name" value="STAS_dom"/>
</dbReference>
<gene>
    <name evidence="4" type="ORF">J2Z77_007115</name>
</gene>
<evidence type="ECO:0000259" key="3">
    <source>
        <dbReference type="PROSITE" id="PS50801"/>
    </source>
</evidence>
<name>A0ABS4LGL8_STRAV</name>
<keyword evidence="2" id="KW-0472">Membrane</keyword>
<evidence type="ECO:0000313" key="5">
    <source>
        <dbReference type="Proteomes" id="UP001519310"/>
    </source>
</evidence>
<evidence type="ECO:0000256" key="1">
    <source>
        <dbReference type="SAM" id="MobiDB-lite"/>
    </source>
</evidence>
<dbReference type="Proteomes" id="UP001519310">
    <property type="component" value="Unassembled WGS sequence"/>
</dbReference>
<protein>
    <submittedName>
        <fullName evidence="4">Anti-anti-sigma factor</fullName>
    </submittedName>
</protein>
<feature type="transmembrane region" description="Helical" evidence="2">
    <location>
        <begin position="45"/>
        <end position="64"/>
    </location>
</feature>
<reference evidence="4 5" key="1">
    <citation type="submission" date="2021-03" db="EMBL/GenBank/DDBJ databases">
        <title>Genomic Encyclopedia of Type Strains, Phase IV (KMG-IV): sequencing the most valuable type-strain genomes for metagenomic binning, comparative biology and taxonomic classification.</title>
        <authorList>
            <person name="Goeker M."/>
        </authorList>
    </citation>
    <scope>NUCLEOTIDE SEQUENCE [LARGE SCALE GENOMIC DNA]</scope>
    <source>
        <strain evidence="4 5">DSM 40526</strain>
    </source>
</reference>
<feature type="region of interest" description="Disordered" evidence="1">
    <location>
        <begin position="127"/>
        <end position="151"/>
    </location>
</feature>
<dbReference type="InterPro" id="IPR036513">
    <property type="entry name" value="STAS_dom_sf"/>
</dbReference>
<feature type="domain" description="STAS" evidence="3">
    <location>
        <begin position="16"/>
        <end position="94"/>
    </location>
</feature>
<comment type="caution">
    <text evidence="4">The sequence shown here is derived from an EMBL/GenBank/DDBJ whole genome shotgun (WGS) entry which is preliminary data.</text>
</comment>
<organism evidence="4 5">
    <name type="scientific">Streptomyces avidinii</name>
    <dbReference type="NCBI Taxonomy" id="1895"/>
    <lineage>
        <taxon>Bacteria</taxon>
        <taxon>Bacillati</taxon>
        <taxon>Actinomycetota</taxon>
        <taxon>Actinomycetes</taxon>
        <taxon>Kitasatosporales</taxon>
        <taxon>Streptomycetaceae</taxon>
        <taxon>Streptomyces</taxon>
    </lineage>
</organism>
<keyword evidence="5" id="KW-1185">Reference proteome</keyword>
<evidence type="ECO:0000313" key="4">
    <source>
        <dbReference type="EMBL" id="MBP2041258.1"/>
    </source>
</evidence>
<dbReference type="RefSeq" id="WP_189969002.1">
    <property type="nucleotide sequence ID" value="NZ_BMVL01000005.1"/>
</dbReference>
<dbReference type="PROSITE" id="PS50801">
    <property type="entry name" value="STAS"/>
    <property type="match status" value="1"/>
</dbReference>
<feature type="compositionally biased region" description="Basic and acidic residues" evidence="1">
    <location>
        <begin position="133"/>
        <end position="151"/>
    </location>
</feature>
<evidence type="ECO:0000256" key="2">
    <source>
        <dbReference type="SAM" id="Phobius"/>
    </source>
</evidence>
<dbReference type="InterPro" id="IPR058548">
    <property type="entry name" value="MlaB-like_STAS"/>
</dbReference>
<dbReference type="Gene3D" id="3.30.750.24">
    <property type="entry name" value="STAS domain"/>
    <property type="match status" value="1"/>
</dbReference>
<sequence>MESFEATVVPLGGATLLVTLTGEIDMAVRPDLSLLLRTLPPDAAVVVDMGGVTFMDTAALHFISSLRARSRRSRTALLVMGLRHQPTRLVDMAGKVDITMRTPSAGAAEFCADLEARSRLARLIGEARAGQKGTHDPADAGEPAERHVVLS</sequence>
<keyword evidence="2" id="KW-1133">Transmembrane helix</keyword>
<dbReference type="Pfam" id="PF13466">
    <property type="entry name" value="STAS_2"/>
    <property type="match status" value="1"/>
</dbReference>
<accession>A0ABS4LGL8</accession>
<dbReference type="EMBL" id="JAGGLQ010000022">
    <property type="protein sequence ID" value="MBP2041258.1"/>
    <property type="molecule type" value="Genomic_DNA"/>
</dbReference>